<dbReference type="SUPFAM" id="SSF50370">
    <property type="entry name" value="Ricin B-like lectins"/>
    <property type="match status" value="1"/>
</dbReference>
<feature type="chain" id="PRO_5013391083" evidence="1">
    <location>
        <begin position="23"/>
        <end position="552"/>
    </location>
</feature>
<dbReference type="InterPro" id="IPR035992">
    <property type="entry name" value="Ricin_B-like_lectins"/>
</dbReference>
<name>A0A1Y3L1P2_PSEPU</name>
<sequence>MKLGKWKCALLLQMFAMLSACSTGSYDFPAGPVDAALFFQGPQADRQALQALTSKPGTYPSLSALLAAPSTQGAWLVGIKPALVDAENSELAVKLPEEGVVRFNLKRSSDVAGMSGWIGDLPSDRKQRFPSPDEVNFDPFNWISLVRDGDQVVGDIHFKGQLYRLEPIGAGQHVLIKVDESKMAPEGDPILASNPSWVGRTGKSAPSAHSTIRVMFVTTNERRTHSPQYRAELVQALQNANQYLINTRVAITYELAGLFDPNYSESGKNQWAMLQEMANTNSALGRMIAPERERSGADLVSLYNTESSICGNAYGWSKKETGFSTISCTVAVAHELGHNLGGGHGLEGNDPEKSYNHGYRHYSPNFHTIQVTSHGAVPYFSNPRLTYQGVAMGTFQNHDIARQFDEYRHVIENFYPPMPNVLNNKGRFEQGAPNTCLGAFAGINIQFVRCSASVNELWRIEPWGGAGTSRIVANDGKCMAQVNNEVKLATCPADVKDDFRWTVTALPDNTSKIQSYNRDLCLGSQLSLRPAPELLACDNSTHQRWMETATAQ</sequence>
<dbReference type="PROSITE" id="PS50231">
    <property type="entry name" value="RICIN_B_LECTIN"/>
    <property type="match status" value="1"/>
</dbReference>
<dbReference type="CDD" id="cd00161">
    <property type="entry name" value="beta-trefoil_Ricin-like"/>
    <property type="match status" value="1"/>
</dbReference>
<protein>
    <submittedName>
        <fullName evidence="2">Uncharacterized protein</fullName>
    </submittedName>
</protein>
<dbReference type="PROSITE" id="PS51257">
    <property type="entry name" value="PROKAR_LIPOPROTEIN"/>
    <property type="match status" value="1"/>
</dbReference>
<feature type="signal peptide" evidence="1">
    <location>
        <begin position="1"/>
        <end position="22"/>
    </location>
</feature>
<evidence type="ECO:0000313" key="3">
    <source>
        <dbReference type="Proteomes" id="UP000196082"/>
    </source>
</evidence>
<dbReference type="GO" id="GO:0008237">
    <property type="term" value="F:metallopeptidase activity"/>
    <property type="evidence" value="ECO:0007669"/>
    <property type="project" value="InterPro"/>
</dbReference>
<proteinExistence type="predicted"/>
<dbReference type="Gene3D" id="2.80.10.50">
    <property type="match status" value="1"/>
</dbReference>
<dbReference type="InterPro" id="IPR024079">
    <property type="entry name" value="MetalloPept_cat_dom_sf"/>
</dbReference>
<gene>
    <name evidence="2" type="ORF">B8W72_17295</name>
</gene>
<accession>A0A1Y3L1P2</accession>
<dbReference type="RefSeq" id="WP_086976925.1">
    <property type="nucleotide sequence ID" value="NZ_NFSB01000080.1"/>
</dbReference>
<organism evidence="2 3">
    <name type="scientific">Pseudomonas putida</name>
    <name type="common">Arthrobacter siderocapsulatus</name>
    <dbReference type="NCBI Taxonomy" id="303"/>
    <lineage>
        <taxon>Bacteria</taxon>
        <taxon>Pseudomonadati</taxon>
        <taxon>Pseudomonadota</taxon>
        <taxon>Gammaproteobacteria</taxon>
        <taxon>Pseudomonadales</taxon>
        <taxon>Pseudomonadaceae</taxon>
        <taxon>Pseudomonas</taxon>
    </lineage>
</organism>
<dbReference type="AlphaFoldDB" id="A0A1Y3L1P2"/>
<evidence type="ECO:0000256" key="1">
    <source>
        <dbReference type="SAM" id="SignalP"/>
    </source>
</evidence>
<dbReference type="SUPFAM" id="SSF55486">
    <property type="entry name" value="Metalloproteases ('zincins'), catalytic domain"/>
    <property type="match status" value="1"/>
</dbReference>
<evidence type="ECO:0000313" key="2">
    <source>
        <dbReference type="EMBL" id="OUM30531.1"/>
    </source>
</evidence>
<dbReference type="EMBL" id="NFSB01000080">
    <property type="protein sequence ID" value="OUM30531.1"/>
    <property type="molecule type" value="Genomic_DNA"/>
</dbReference>
<dbReference type="Pfam" id="PF13582">
    <property type="entry name" value="Reprolysin_3"/>
    <property type="match status" value="1"/>
</dbReference>
<keyword evidence="1" id="KW-0732">Signal</keyword>
<comment type="caution">
    <text evidence="2">The sequence shown here is derived from an EMBL/GenBank/DDBJ whole genome shotgun (WGS) entry which is preliminary data.</text>
</comment>
<dbReference type="Proteomes" id="UP000196082">
    <property type="component" value="Unassembled WGS sequence"/>
</dbReference>
<dbReference type="Gene3D" id="3.40.390.10">
    <property type="entry name" value="Collagenase (Catalytic Domain)"/>
    <property type="match status" value="1"/>
</dbReference>
<reference evidence="2 3" key="1">
    <citation type="submission" date="2017-05" db="EMBL/GenBank/DDBJ databases">
        <title>Whole genome sequence of Pseudomonas putida isolate 1312 commercialized as a biostimulant.</title>
        <authorList>
            <person name="Crovadore J."/>
            <person name="Blanc P."/>
            <person name="Chablais R."/>
            <person name="Cochard B."/>
            <person name="Grizard D."/>
            <person name="Lefort F."/>
        </authorList>
    </citation>
    <scope>NUCLEOTIDE SEQUENCE [LARGE SCALE GENOMIC DNA]</scope>
    <source>
        <strain evidence="2 3">1312</strain>
    </source>
</reference>